<feature type="compositionally biased region" description="Polar residues" evidence="1">
    <location>
        <begin position="387"/>
        <end position="402"/>
    </location>
</feature>
<proteinExistence type="predicted"/>
<feature type="compositionally biased region" description="Low complexity" evidence="1">
    <location>
        <begin position="9"/>
        <end position="20"/>
    </location>
</feature>
<feature type="transmembrane region" description="Helical" evidence="2">
    <location>
        <begin position="39"/>
        <end position="59"/>
    </location>
</feature>
<feature type="region of interest" description="Disordered" evidence="1">
    <location>
        <begin position="476"/>
        <end position="578"/>
    </location>
</feature>
<dbReference type="AlphaFoldDB" id="A0A6S6WGA4"/>
<reference evidence="3" key="1">
    <citation type="submission" date="2021-02" db="EMBL/GenBank/DDBJ databases">
        <authorList>
            <person name="Syme A R."/>
            <person name="Syme A R."/>
            <person name="Moolhuijzen P."/>
        </authorList>
    </citation>
    <scope>NUCLEOTIDE SEQUENCE</scope>
    <source>
        <strain evidence="3">W1-1</strain>
    </source>
</reference>
<feature type="compositionally biased region" description="Polar residues" evidence="1">
    <location>
        <begin position="558"/>
        <end position="570"/>
    </location>
</feature>
<feature type="transmembrane region" description="Helical" evidence="2">
    <location>
        <begin position="144"/>
        <end position="166"/>
    </location>
</feature>
<accession>A0A6S6WGA4</accession>
<feature type="compositionally biased region" description="Polar residues" evidence="1">
    <location>
        <begin position="520"/>
        <end position="537"/>
    </location>
</feature>
<protein>
    <submittedName>
        <fullName evidence="3">DUF3112 multi-domain protein</fullName>
    </submittedName>
</protein>
<dbReference type="Pfam" id="PF11309">
    <property type="entry name" value="DUF3112"/>
    <property type="match status" value="1"/>
</dbReference>
<feature type="region of interest" description="Disordered" evidence="1">
    <location>
        <begin position="593"/>
        <end position="678"/>
    </location>
</feature>
<feature type="transmembrane region" description="Helical" evidence="2">
    <location>
        <begin position="71"/>
        <end position="94"/>
    </location>
</feature>
<keyword evidence="2" id="KW-0812">Transmembrane</keyword>
<keyword evidence="2" id="KW-0472">Membrane</keyword>
<keyword evidence="2" id="KW-1133">Transmembrane helix</keyword>
<evidence type="ECO:0000256" key="1">
    <source>
        <dbReference type="SAM" id="MobiDB-lite"/>
    </source>
</evidence>
<evidence type="ECO:0000256" key="2">
    <source>
        <dbReference type="SAM" id="Phobius"/>
    </source>
</evidence>
<name>A0A6S6WGA4_9PLEO</name>
<evidence type="ECO:0000313" key="3">
    <source>
        <dbReference type="EMBL" id="CAE7217259.1"/>
    </source>
</evidence>
<feature type="compositionally biased region" description="Basic and acidic residues" evidence="1">
    <location>
        <begin position="660"/>
        <end position="671"/>
    </location>
</feature>
<dbReference type="Proteomes" id="UP000472372">
    <property type="component" value="Chromosome 11"/>
</dbReference>
<dbReference type="EMBL" id="HG992987">
    <property type="protein sequence ID" value="CAE7217259.1"/>
    <property type="molecule type" value="Genomic_DNA"/>
</dbReference>
<feature type="transmembrane region" description="Helical" evidence="2">
    <location>
        <begin position="186"/>
        <end position="207"/>
    </location>
</feature>
<feature type="region of interest" description="Disordered" evidence="1">
    <location>
        <begin position="1"/>
        <end position="20"/>
    </location>
</feature>
<feature type="region of interest" description="Disordered" evidence="1">
    <location>
        <begin position="376"/>
        <end position="446"/>
    </location>
</feature>
<organism evidence="3 4">
    <name type="scientific">Pyrenophora teres f. teres</name>
    <dbReference type="NCBI Taxonomy" id="97479"/>
    <lineage>
        <taxon>Eukaryota</taxon>
        <taxon>Fungi</taxon>
        <taxon>Dikarya</taxon>
        <taxon>Ascomycota</taxon>
        <taxon>Pezizomycotina</taxon>
        <taxon>Dothideomycetes</taxon>
        <taxon>Pleosporomycetidae</taxon>
        <taxon>Pleosporales</taxon>
        <taxon>Pleosporineae</taxon>
        <taxon>Pleosporaceae</taxon>
        <taxon>Pyrenophora</taxon>
    </lineage>
</organism>
<dbReference type="InterPro" id="IPR021460">
    <property type="entry name" value="DUF3112"/>
</dbReference>
<dbReference type="PANTHER" id="PTHR35184">
    <property type="entry name" value="YALI0C10208P"/>
    <property type="match status" value="1"/>
</dbReference>
<feature type="transmembrane region" description="Helical" evidence="2">
    <location>
        <begin position="269"/>
        <end position="289"/>
    </location>
</feature>
<feature type="transmembrane region" description="Helical" evidence="2">
    <location>
        <begin position="100"/>
        <end position="124"/>
    </location>
</feature>
<feature type="compositionally biased region" description="Low complexity" evidence="1">
    <location>
        <begin position="607"/>
        <end position="619"/>
    </location>
</feature>
<gene>
    <name evidence="3" type="ORF">PTTW11_10935</name>
</gene>
<sequence>MSSQQDAHGPPSGQSGQVGPPFAPRNAGLGGTPTIVPDVPVAIVFLLLYLLFGVIHIKIFKSNKHRGHKFIFNGAILGLCKIRIITMSLRIAWANYPRNVSLAITANVFVYVGTIILYMLNWFFVQRVVRSLHPHLGWSTAYRIVHRVGLGVLVVSLLMLVISQIWQFFTTDQAKLNAFHDMFVIAQTYFTILCAAPAIFVAISLIIPRKEVDPFGAGRLKNNITILLISVSILLIGQVFRCVLAWIPAIPMIDIQRGTVIMPWYLSKAAFYCFNFVTEIVVIIMFAIVRVDLRFYVPNGARRSGDYSRSRVNLHGSEKNVSAPSPMIHRHNGSNETLHNYPSSAFEDTQTLADSLRYPHSTLAVDERTGNWKVKRVSGDSSRSRHTTISFEGSSSRTTLAERSSRNLRNAPPVPGIPAEWPLPDDSPPRGTNRVLEHTNPASRRTTLLNQPYELSHHQLNSVDVGDAVTNALNNLEMNSEKRPLRTRKSQPYSPTPNWELIPTRPEKSHSRSPSRHSNTRQSLPQTMTPRTRANSTPAPRPPIIPQPSSDLPLRNPPSFQNPTIAKTPSPQLPMGSPSLEIISLLNRMSGDHSRYRDASLQRDQGSSSPESSDRSSYSGHFRHDKTEIPGSAAMPIRQSSSKYSSDDCAMTSGSSGSEQGDRTYAREAVGRLDAVSP</sequence>
<dbReference type="PANTHER" id="PTHR35184:SF1">
    <property type="entry name" value="INTEGRAL MEMBRANE PROTEIN"/>
    <property type="match status" value="1"/>
</dbReference>
<feature type="transmembrane region" description="Helical" evidence="2">
    <location>
        <begin position="227"/>
        <end position="249"/>
    </location>
</feature>
<evidence type="ECO:0000313" key="4">
    <source>
        <dbReference type="Proteomes" id="UP000472372"/>
    </source>
</evidence>